<evidence type="ECO:0000313" key="1">
    <source>
        <dbReference type="EMBL" id="CDW40695.1"/>
    </source>
</evidence>
<accession>A0A0K2URI9</accession>
<dbReference type="EMBL" id="HACA01023334">
    <property type="protein sequence ID" value="CDW40695.1"/>
    <property type="molecule type" value="Transcribed_RNA"/>
</dbReference>
<protein>
    <submittedName>
        <fullName evidence="1">Uncharacterized protein</fullName>
    </submittedName>
</protein>
<organism evidence="1">
    <name type="scientific">Lepeophtheirus salmonis</name>
    <name type="common">Salmon louse</name>
    <name type="synonym">Caligus salmonis</name>
    <dbReference type="NCBI Taxonomy" id="72036"/>
    <lineage>
        <taxon>Eukaryota</taxon>
        <taxon>Metazoa</taxon>
        <taxon>Ecdysozoa</taxon>
        <taxon>Arthropoda</taxon>
        <taxon>Crustacea</taxon>
        <taxon>Multicrustacea</taxon>
        <taxon>Hexanauplia</taxon>
        <taxon>Copepoda</taxon>
        <taxon>Siphonostomatoida</taxon>
        <taxon>Caligidae</taxon>
        <taxon>Lepeophtheirus</taxon>
    </lineage>
</organism>
<name>A0A0K2URI9_LEPSM</name>
<dbReference type="AlphaFoldDB" id="A0A0K2URI9"/>
<reference evidence="1" key="1">
    <citation type="submission" date="2014-05" db="EMBL/GenBank/DDBJ databases">
        <authorList>
            <person name="Chronopoulou M."/>
        </authorList>
    </citation>
    <scope>NUCLEOTIDE SEQUENCE</scope>
    <source>
        <tissue evidence="1">Whole organism</tissue>
    </source>
</reference>
<sequence>MNTVDLVNVYYYAHYSN</sequence>
<proteinExistence type="predicted"/>